<dbReference type="RefSeq" id="WP_141358220.1">
    <property type="nucleotide sequence ID" value="NZ_BAAAWM010000001.1"/>
</dbReference>
<dbReference type="CDD" id="cd00090">
    <property type="entry name" value="HTH_ARSR"/>
    <property type="match status" value="1"/>
</dbReference>
<dbReference type="InterPro" id="IPR039422">
    <property type="entry name" value="MarR/SlyA-like"/>
</dbReference>
<evidence type="ECO:0000313" key="3">
    <source>
        <dbReference type="EMBL" id="GEC13184.1"/>
    </source>
</evidence>
<dbReference type="Pfam" id="PF01047">
    <property type="entry name" value="MarR"/>
    <property type="match status" value="1"/>
</dbReference>
<dbReference type="InterPro" id="IPR000835">
    <property type="entry name" value="HTH_MarR-typ"/>
</dbReference>
<dbReference type="PANTHER" id="PTHR33164">
    <property type="entry name" value="TRANSCRIPTIONAL REGULATOR, MARR FAMILY"/>
    <property type="match status" value="1"/>
</dbReference>
<dbReference type="Gene3D" id="1.10.10.10">
    <property type="entry name" value="Winged helix-like DNA-binding domain superfamily/Winged helix DNA-binding domain"/>
    <property type="match status" value="1"/>
</dbReference>
<dbReference type="Proteomes" id="UP000316242">
    <property type="component" value="Unassembled WGS sequence"/>
</dbReference>
<organism evidence="3 4">
    <name type="scientific">Glutamicibacter nicotianae</name>
    <name type="common">Arthrobacter nicotianae</name>
    <dbReference type="NCBI Taxonomy" id="37929"/>
    <lineage>
        <taxon>Bacteria</taxon>
        <taxon>Bacillati</taxon>
        <taxon>Actinomycetota</taxon>
        <taxon>Actinomycetes</taxon>
        <taxon>Micrococcales</taxon>
        <taxon>Micrococcaceae</taxon>
        <taxon>Glutamicibacter</taxon>
    </lineage>
</organism>
<dbReference type="SUPFAM" id="SSF46785">
    <property type="entry name" value="Winged helix' DNA-binding domain"/>
    <property type="match status" value="1"/>
</dbReference>
<feature type="domain" description="HTH marR-type" evidence="2">
    <location>
        <begin position="10"/>
        <end position="145"/>
    </location>
</feature>
<protein>
    <recommendedName>
        <fullName evidence="2">HTH marR-type domain-containing protein</fullName>
    </recommendedName>
</protein>
<dbReference type="EMBL" id="BJNE01000010">
    <property type="protein sequence ID" value="GEC13184.1"/>
    <property type="molecule type" value="Genomic_DNA"/>
</dbReference>
<reference evidence="3 4" key="1">
    <citation type="submission" date="2019-06" db="EMBL/GenBank/DDBJ databases">
        <title>Whole genome shotgun sequence of Glutamicibacter nicotianae NBRC 14234.</title>
        <authorList>
            <person name="Hosoyama A."/>
            <person name="Uohara A."/>
            <person name="Ohji S."/>
            <person name="Ichikawa N."/>
        </authorList>
    </citation>
    <scope>NUCLEOTIDE SEQUENCE [LARGE SCALE GENOMIC DNA]</scope>
    <source>
        <strain evidence="3 4">NBRC 14234</strain>
    </source>
</reference>
<evidence type="ECO:0000259" key="2">
    <source>
        <dbReference type="PROSITE" id="PS50995"/>
    </source>
</evidence>
<evidence type="ECO:0000256" key="1">
    <source>
        <dbReference type="SAM" id="MobiDB-lite"/>
    </source>
</evidence>
<sequence>MDKSPDSHSDSELKSLLDELARSSRILRVFSHMDQTDPEVSNASHHVLKTLKSREPTHAADLAQVLGIGTAAMSRHLAELEQSGLVDRRPSQIDARRHVLWVTEAGCERLEFRDRLRLERMRQVLPDWDSSRMASVAHALGELNDTMIRGIQSQRADQFGTEQSTTGNNAENTDLG</sequence>
<feature type="region of interest" description="Disordered" evidence="1">
    <location>
        <begin position="156"/>
        <end position="176"/>
    </location>
</feature>
<evidence type="ECO:0000313" key="4">
    <source>
        <dbReference type="Proteomes" id="UP000316242"/>
    </source>
</evidence>
<name>A0ABQ0RN14_GLUNI</name>
<dbReference type="PROSITE" id="PS50995">
    <property type="entry name" value="HTH_MARR_2"/>
    <property type="match status" value="1"/>
</dbReference>
<gene>
    <name evidence="3" type="ORF">ANI01nite_23870</name>
</gene>
<dbReference type="InterPro" id="IPR036390">
    <property type="entry name" value="WH_DNA-bd_sf"/>
</dbReference>
<accession>A0ABQ0RN14</accession>
<keyword evidence="4" id="KW-1185">Reference proteome</keyword>
<comment type="caution">
    <text evidence="3">The sequence shown here is derived from an EMBL/GenBank/DDBJ whole genome shotgun (WGS) entry which is preliminary data.</text>
</comment>
<proteinExistence type="predicted"/>
<dbReference type="SMART" id="SM00347">
    <property type="entry name" value="HTH_MARR"/>
    <property type="match status" value="1"/>
</dbReference>
<dbReference type="PANTHER" id="PTHR33164:SF57">
    <property type="entry name" value="MARR-FAMILY TRANSCRIPTIONAL REGULATOR"/>
    <property type="match status" value="1"/>
</dbReference>
<dbReference type="InterPro" id="IPR011991">
    <property type="entry name" value="ArsR-like_HTH"/>
</dbReference>
<dbReference type="InterPro" id="IPR036388">
    <property type="entry name" value="WH-like_DNA-bd_sf"/>
</dbReference>